<evidence type="ECO:0000313" key="3">
    <source>
        <dbReference type="Proteomes" id="UP000789572"/>
    </source>
</evidence>
<feature type="compositionally biased region" description="Low complexity" evidence="1">
    <location>
        <begin position="77"/>
        <end position="89"/>
    </location>
</feature>
<feature type="non-terminal residue" evidence="2">
    <location>
        <position position="225"/>
    </location>
</feature>
<sequence>VLPSAKSSTKKSTEQLTNAAPVTTPPVIRKSTDAELGKQKQLQIQQQSFSSQNEQHKKDKTQQQIDISKDPASNSSKPQTPKYPTKQPTIPDFDQVLSALSDGSFTFALNNGTLDETVTDIKEKDEDTALSTSETGGSRIVSPPPGVGFCRTDIVGSAINNVPDAEYTQPALTPYRGLFNPFASEEDKRFDPFAANNTQTQIALPTDSTSNHNNILGSPSTQSMT</sequence>
<name>A0A9N9EH26_9GLOM</name>
<evidence type="ECO:0000256" key="1">
    <source>
        <dbReference type="SAM" id="MobiDB-lite"/>
    </source>
</evidence>
<dbReference type="EMBL" id="CAJVPJ010007158">
    <property type="protein sequence ID" value="CAG8673818.1"/>
    <property type="molecule type" value="Genomic_DNA"/>
</dbReference>
<proteinExistence type="predicted"/>
<organism evidence="2 3">
    <name type="scientific">Paraglomus occultum</name>
    <dbReference type="NCBI Taxonomy" id="144539"/>
    <lineage>
        <taxon>Eukaryota</taxon>
        <taxon>Fungi</taxon>
        <taxon>Fungi incertae sedis</taxon>
        <taxon>Mucoromycota</taxon>
        <taxon>Glomeromycotina</taxon>
        <taxon>Glomeromycetes</taxon>
        <taxon>Paraglomerales</taxon>
        <taxon>Paraglomeraceae</taxon>
        <taxon>Paraglomus</taxon>
    </lineage>
</organism>
<protein>
    <submittedName>
        <fullName evidence="2">7319_t:CDS:1</fullName>
    </submittedName>
</protein>
<feature type="region of interest" description="Disordered" evidence="1">
    <location>
        <begin position="1"/>
        <end position="89"/>
    </location>
</feature>
<reference evidence="2" key="1">
    <citation type="submission" date="2021-06" db="EMBL/GenBank/DDBJ databases">
        <authorList>
            <person name="Kallberg Y."/>
            <person name="Tangrot J."/>
            <person name="Rosling A."/>
        </authorList>
    </citation>
    <scope>NUCLEOTIDE SEQUENCE</scope>
    <source>
        <strain evidence="2">IA702</strain>
    </source>
</reference>
<accession>A0A9N9EH26</accession>
<evidence type="ECO:0000313" key="2">
    <source>
        <dbReference type="EMBL" id="CAG8673818.1"/>
    </source>
</evidence>
<gene>
    <name evidence="2" type="ORF">POCULU_LOCUS11119</name>
</gene>
<feature type="compositionally biased region" description="Low complexity" evidence="1">
    <location>
        <begin position="39"/>
        <end position="53"/>
    </location>
</feature>
<dbReference type="AlphaFoldDB" id="A0A9N9EH26"/>
<feature type="compositionally biased region" description="Polar residues" evidence="1">
    <location>
        <begin position="62"/>
        <end position="76"/>
    </location>
</feature>
<feature type="region of interest" description="Disordered" evidence="1">
    <location>
        <begin position="204"/>
        <end position="225"/>
    </location>
</feature>
<dbReference type="Proteomes" id="UP000789572">
    <property type="component" value="Unassembled WGS sequence"/>
</dbReference>
<keyword evidence="3" id="KW-1185">Reference proteome</keyword>
<feature type="non-terminal residue" evidence="2">
    <location>
        <position position="1"/>
    </location>
</feature>
<dbReference type="OrthoDB" id="1923159at2759"/>
<comment type="caution">
    <text evidence="2">The sequence shown here is derived from an EMBL/GenBank/DDBJ whole genome shotgun (WGS) entry which is preliminary data.</text>
</comment>